<evidence type="ECO:0000259" key="3">
    <source>
        <dbReference type="PROSITE" id="PS51677"/>
    </source>
</evidence>
<dbReference type="InterPro" id="IPR011330">
    <property type="entry name" value="Glyco_hydro/deAcase_b/a-brl"/>
</dbReference>
<dbReference type="GO" id="GO:0016810">
    <property type="term" value="F:hydrolase activity, acting on carbon-nitrogen (but not peptide) bonds"/>
    <property type="evidence" value="ECO:0007669"/>
    <property type="project" value="InterPro"/>
</dbReference>
<dbReference type="CDD" id="cd10918">
    <property type="entry name" value="CE4_NodB_like_5s_6s"/>
    <property type="match status" value="1"/>
</dbReference>
<evidence type="ECO:0000256" key="2">
    <source>
        <dbReference type="ARBA" id="ARBA00022729"/>
    </source>
</evidence>
<dbReference type="SUPFAM" id="SSF88713">
    <property type="entry name" value="Glycoside hydrolase/deacetylase"/>
    <property type="match status" value="1"/>
</dbReference>
<gene>
    <name evidence="4" type="primary">pgaB_2</name>
    <name evidence="4" type="ORF">MAMMFC1_02153</name>
</gene>
<dbReference type="Proteomes" id="UP000276437">
    <property type="component" value="Chromosome"/>
</dbReference>
<reference evidence="4 5" key="1">
    <citation type="journal article" date="2018" name="Int. J. Syst. Evol. Microbiol.">
        <title>Methylomusa anaerophila gen. nov., sp. nov., an anaerobic methanol-utilizing bacterium isolated from a microbial fuel cell.</title>
        <authorList>
            <person name="Amano N."/>
            <person name="Yamamuro A."/>
            <person name="Miyahara M."/>
            <person name="Kouzuma A."/>
            <person name="Abe T."/>
            <person name="Watanabe K."/>
        </authorList>
    </citation>
    <scope>NUCLEOTIDE SEQUENCE [LARGE SCALE GENOMIC DNA]</scope>
    <source>
        <strain evidence="4 5">MMFC1</strain>
    </source>
</reference>
<dbReference type="InterPro" id="IPR051398">
    <property type="entry name" value="Polysacch_Deacetylase"/>
</dbReference>
<comment type="subcellular location">
    <subcellularLocation>
        <location evidence="1">Secreted</location>
    </subcellularLocation>
</comment>
<dbReference type="AlphaFoldDB" id="A0A348AK71"/>
<keyword evidence="5" id="KW-1185">Reference proteome</keyword>
<accession>A0A348AK71</accession>
<dbReference type="Pfam" id="PF01522">
    <property type="entry name" value="Polysacc_deac_1"/>
    <property type="match status" value="1"/>
</dbReference>
<evidence type="ECO:0000313" key="4">
    <source>
        <dbReference type="EMBL" id="BBB91469.1"/>
    </source>
</evidence>
<organism evidence="4 5">
    <name type="scientific">Methylomusa anaerophila</name>
    <dbReference type="NCBI Taxonomy" id="1930071"/>
    <lineage>
        <taxon>Bacteria</taxon>
        <taxon>Bacillati</taxon>
        <taxon>Bacillota</taxon>
        <taxon>Negativicutes</taxon>
        <taxon>Selenomonadales</taxon>
        <taxon>Sporomusaceae</taxon>
        <taxon>Methylomusa</taxon>
    </lineage>
</organism>
<dbReference type="KEGG" id="mana:MAMMFC1_02153"/>
<dbReference type="PANTHER" id="PTHR34216">
    <property type="match status" value="1"/>
</dbReference>
<feature type="domain" description="NodB homology" evidence="3">
    <location>
        <begin position="120"/>
        <end position="282"/>
    </location>
</feature>
<dbReference type="Gene3D" id="3.20.20.370">
    <property type="entry name" value="Glycoside hydrolase/deacetylase"/>
    <property type="match status" value="1"/>
</dbReference>
<dbReference type="PROSITE" id="PS51677">
    <property type="entry name" value="NODB"/>
    <property type="match status" value="1"/>
</dbReference>
<dbReference type="EC" id="3.5.1.-" evidence="4"/>
<dbReference type="PANTHER" id="PTHR34216:SF3">
    <property type="entry name" value="POLY-BETA-1,6-N-ACETYL-D-GLUCOSAMINE N-DEACETYLASE"/>
    <property type="match status" value="1"/>
</dbReference>
<name>A0A348AK71_9FIRM</name>
<dbReference type="EMBL" id="AP018449">
    <property type="protein sequence ID" value="BBB91469.1"/>
    <property type="molecule type" value="Genomic_DNA"/>
</dbReference>
<dbReference type="GO" id="GO:0005975">
    <property type="term" value="P:carbohydrate metabolic process"/>
    <property type="evidence" value="ECO:0007669"/>
    <property type="project" value="InterPro"/>
</dbReference>
<dbReference type="InterPro" id="IPR002509">
    <property type="entry name" value="NODB_dom"/>
</dbReference>
<evidence type="ECO:0000256" key="1">
    <source>
        <dbReference type="ARBA" id="ARBA00004613"/>
    </source>
</evidence>
<sequence>MTKMHKKLLCGLLLVIAGGIWYYFGLVQEMAKGQNPAGASVSQTPANALPKAGPDKAVALPAGIPVLMYHSISNEPDNDAVISPKLFKEQMQFLYKNQYTPISLDQLYSYLNGGRDLPAKPVVITFDDGYRDTYEIAYPVLKQYGFISVLFIPASEIGQRLSAAELAEMKAAGMEIASHSYTHRDLSTLSRQEQLAEIVKSKEVLDRLLSQDTRHFCYPYSGYDPATLEILKEKGFKLAVTTTPGWARPGDDFLLIKRIWMGNSVDLSRFEERLTRENYSIL</sequence>
<protein>
    <submittedName>
        <fullName evidence="4">Poly-beta-1,6-N-acetyl-D-glucosamine N-deacetylase</fullName>
        <ecNumber evidence="4">3.5.1.-</ecNumber>
    </submittedName>
</protein>
<keyword evidence="2" id="KW-0732">Signal</keyword>
<keyword evidence="4" id="KW-0378">Hydrolase</keyword>
<proteinExistence type="predicted"/>
<dbReference type="GO" id="GO:0005576">
    <property type="term" value="C:extracellular region"/>
    <property type="evidence" value="ECO:0007669"/>
    <property type="project" value="UniProtKB-SubCell"/>
</dbReference>
<evidence type="ECO:0000313" key="5">
    <source>
        <dbReference type="Proteomes" id="UP000276437"/>
    </source>
</evidence>